<evidence type="ECO:0000256" key="1">
    <source>
        <dbReference type="ARBA" id="ARBA00022478"/>
    </source>
</evidence>
<keyword evidence="2" id="KW-0639">Primosome</keyword>
<dbReference type="GO" id="GO:0006269">
    <property type="term" value="P:DNA replication, synthesis of primer"/>
    <property type="evidence" value="ECO:0007669"/>
    <property type="project" value="UniProtKB-KW"/>
</dbReference>
<feature type="domain" description="Toprim" evidence="7">
    <location>
        <begin position="205"/>
        <end position="293"/>
    </location>
</feature>
<evidence type="ECO:0000256" key="4">
    <source>
        <dbReference type="ARBA" id="ARBA00022695"/>
    </source>
</evidence>
<keyword evidence="3" id="KW-0808">Transferase</keyword>
<dbReference type="GO" id="GO:0008270">
    <property type="term" value="F:zinc ion binding"/>
    <property type="evidence" value="ECO:0007669"/>
    <property type="project" value="InterPro"/>
</dbReference>
<evidence type="ECO:0000313" key="9">
    <source>
        <dbReference type="EMBL" id="MZR29657.1"/>
    </source>
</evidence>
<dbReference type="Proteomes" id="UP000476030">
    <property type="component" value="Unassembled WGS sequence"/>
</dbReference>
<dbReference type="GO" id="GO:0000428">
    <property type="term" value="C:DNA-directed RNA polymerase complex"/>
    <property type="evidence" value="ECO:0007669"/>
    <property type="project" value="UniProtKB-KW"/>
</dbReference>
<dbReference type="SUPFAM" id="SSF57783">
    <property type="entry name" value="Zinc beta-ribbon"/>
    <property type="match status" value="1"/>
</dbReference>
<dbReference type="GO" id="GO:1990077">
    <property type="term" value="C:primosome complex"/>
    <property type="evidence" value="ECO:0007669"/>
    <property type="project" value="UniProtKB-KW"/>
</dbReference>
<dbReference type="InterPro" id="IPR055570">
    <property type="entry name" value="DUF7146"/>
</dbReference>
<protein>
    <submittedName>
        <fullName evidence="9">Virulence-associated protein E</fullName>
    </submittedName>
</protein>
<evidence type="ECO:0000256" key="2">
    <source>
        <dbReference type="ARBA" id="ARBA00022515"/>
    </source>
</evidence>
<evidence type="ECO:0000256" key="5">
    <source>
        <dbReference type="ARBA" id="ARBA00022705"/>
    </source>
</evidence>
<dbReference type="AlphaFoldDB" id="A0A6L8W5Y2"/>
<keyword evidence="4" id="KW-0548">Nucleotidyltransferase</keyword>
<evidence type="ECO:0000256" key="3">
    <source>
        <dbReference type="ARBA" id="ARBA00022679"/>
    </source>
</evidence>
<accession>A0A6L8W5Y2</accession>
<proteinExistence type="predicted"/>
<gene>
    <name evidence="9" type="ORF">GQE98_03315</name>
</gene>
<evidence type="ECO:0000256" key="6">
    <source>
        <dbReference type="ARBA" id="ARBA00023163"/>
    </source>
</evidence>
<dbReference type="GO" id="GO:0016779">
    <property type="term" value="F:nucleotidyltransferase activity"/>
    <property type="evidence" value="ECO:0007669"/>
    <property type="project" value="UniProtKB-KW"/>
</dbReference>
<dbReference type="Gene3D" id="3.90.580.10">
    <property type="entry name" value="Zinc finger, CHC2-type domain"/>
    <property type="match status" value="1"/>
</dbReference>
<evidence type="ECO:0000259" key="7">
    <source>
        <dbReference type="Pfam" id="PF13362"/>
    </source>
</evidence>
<reference evidence="9 10" key="1">
    <citation type="submission" date="2019-12" db="EMBL/GenBank/DDBJ databases">
        <title>Snethiella sp. nov. sp. isolated from sea sand.</title>
        <authorList>
            <person name="Kim J."/>
            <person name="Jeong S.E."/>
            <person name="Jung H.S."/>
            <person name="Jeon C.O."/>
        </authorList>
    </citation>
    <scope>NUCLEOTIDE SEQUENCE [LARGE SCALE GENOMIC DNA]</scope>
    <source>
        <strain evidence="9 10">DP05</strain>
    </source>
</reference>
<keyword evidence="6" id="KW-0804">Transcription</keyword>
<keyword evidence="10" id="KW-1185">Reference proteome</keyword>
<name>A0A6L8W5Y2_9PROT</name>
<keyword evidence="1" id="KW-0240">DNA-directed RNA polymerase</keyword>
<dbReference type="InterPro" id="IPR006171">
    <property type="entry name" value="TOPRIM_dom"/>
</dbReference>
<dbReference type="InterPro" id="IPR036977">
    <property type="entry name" value="DNA_primase_Znf_CHC2"/>
</dbReference>
<dbReference type="Gene3D" id="3.40.1360.10">
    <property type="match status" value="1"/>
</dbReference>
<dbReference type="RefSeq" id="WP_161314111.1">
    <property type="nucleotide sequence ID" value="NZ_WTUW01000001.1"/>
</dbReference>
<comment type="caution">
    <text evidence="9">The sequence shown here is derived from an EMBL/GenBank/DDBJ whole genome shotgun (WGS) entry which is preliminary data.</text>
</comment>
<dbReference type="Pfam" id="PF13362">
    <property type="entry name" value="Toprim_3"/>
    <property type="match status" value="1"/>
</dbReference>
<organism evidence="9 10">
    <name type="scientific">Sneathiella litorea</name>
    <dbReference type="NCBI Taxonomy" id="2606216"/>
    <lineage>
        <taxon>Bacteria</taxon>
        <taxon>Pseudomonadati</taxon>
        <taxon>Pseudomonadota</taxon>
        <taxon>Alphaproteobacteria</taxon>
        <taxon>Sneathiellales</taxon>
        <taxon>Sneathiellaceae</taxon>
        <taxon>Sneathiella</taxon>
    </lineage>
</organism>
<dbReference type="EMBL" id="WTUW01000001">
    <property type="protein sequence ID" value="MZR29657.1"/>
    <property type="molecule type" value="Genomic_DNA"/>
</dbReference>
<evidence type="ECO:0000259" key="8">
    <source>
        <dbReference type="Pfam" id="PF23639"/>
    </source>
</evidence>
<dbReference type="Pfam" id="PF23639">
    <property type="entry name" value="DUF7146"/>
    <property type="match status" value="1"/>
</dbReference>
<feature type="domain" description="DUF7146" evidence="8">
    <location>
        <begin position="98"/>
        <end position="198"/>
    </location>
</feature>
<keyword evidence="5" id="KW-0235">DNA replication</keyword>
<evidence type="ECO:0000313" key="10">
    <source>
        <dbReference type="Proteomes" id="UP000476030"/>
    </source>
</evidence>
<sequence>MRSTASEIITALGGRNGVCCCPAHNDRKPSLSIIDSEDGNVIVHCFAGCEYSDIKDELRRRGLLPEWQLSEVDPERQTRIDAERRKRDAETREKDRQRFKWCRSIWKESQEATETPVAVYLASRGIDEAPPTIRFHKALRHADTGLYFGAMVAAVTQWPSSKISGLHRTFLLPDGTGKAQLSSPKKMMGQCAGGAVRLATIGKILAITEGIETGLSVQQETGIPTWAALSAGGIESLIVPPREVVPEIRIFADNDKNGRGNRAAEKAAERWIRIGHRVRIVLPPVGADFNDLLNGGIL</sequence>
<dbReference type="GO" id="GO:0003677">
    <property type="term" value="F:DNA binding"/>
    <property type="evidence" value="ECO:0007669"/>
    <property type="project" value="InterPro"/>
</dbReference>